<keyword evidence="1 2" id="KW-0129">CBS domain</keyword>
<dbReference type="Pfam" id="PF00571">
    <property type="entry name" value="CBS"/>
    <property type="match status" value="2"/>
</dbReference>
<evidence type="ECO:0000256" key="2">
    <source>
        <dbReference type="PROSITE-ProRule" id="PRU00703"/>
    </source>
</evidence>
<proteinExistence type="predicted"/>
<evidence type="ECO:0000313" key="5">
    <source>
        <dbReference type="Proteomes" id="UP001501598"/>
    </source>
</evidence>
<reference evidence="5" key="1">
    <citation type="journal article" date="2019" name="Int. J. Syst. Evol. Microbiol.">
        <title>The Global Catalogue of Microorganisms (GCM) 10K type strain sequencing project: providing services to taxonomists for standard genome sequencing and annotation.</title>
        <authorList>
            <consortium name="The Broad Institute Genomics Platform"/>
            <consortium name="The Broad Institute Genome Sequencing Center for Infectious Disease"/>
            <person name="Wu L."/>
            <person name="Ma J."/>
        </authorList>
    </citation>
    <scope>NUCLEOTIDE SEQUENCE [LARGE SCALE GENOMIC DNA]</scope>
    <source>
        <strain evidence="5">JCM 17906</strain>
    </source>
</reference>
<name>A0ABP8RLY1_9PSEU</name>
<dbReference type="PANTHER" id="PTHR43080:SF2">
    <property type="entry name" value="CBS DOMAIN-CONTAINING PROTEIN"/>
    <property type="match status" value="1"/>
</dbReference>
<organism evidence="4 5">
    <name type="scientific">Pseudonocardia xishanensis</name>
    <dbReference type="NCBI Taxonomy" id="630995"/>
    <lineage>
        <taxon>Bacteria</taxon>
        <taxon>Bacillati</taxon>
        <taxon>Actinomycetota</taxon>
        <taxon>Actinomycetes</taxon>
        <taxon>Pseudonocardiales</taxon>
        <taxon>Pseudonocardiaceae</taxon>
        <taxon>Pseudonocardia</taxon>
    </lineage>
</organism>
<comment type="caution">
    <text evidence="4">The sequence shown here is derived from an EMBL/GenBank/DDBJ whole genome shotgun (WGS) entry which is preliminary data.</text>
</comment>
<feature type="domain" description="CBS" evidence="3">
    <location>
        <begin position="82"/>
        <end position="137"/>
    </location>
</feature>
<protein>
    <submittedName>
        <fullName evidence="4">CBS domain-containing protein</fullName>
    </submittedName>
</protein>
<dbReference type="Proteomes" id="UP001501598">
    <property type="component" value="Unassembled WGS sequence"/>
</dbReference>
<keyword evidence="5" id="KW-1185">Reference proteome</keyword>
<dbReference type="SMART" id="SM00116">
    <property type="entry name" value="CBS"/>
    <property type="match status" value="2"/>
</dbReference>
<evidence type="ECO:0000313" key="4">
    <source>
        <dbReference type="EMBL" id="GAA4542132.1"/>
    </source>
</evidence>
<sequence length="137" mass="14744">MTAMIDSIRPDDSVVRLMRTPVASVATGWSVRDVAEELMADEVGALLVDGAHGPVGILSERDVVVLVATGGDPDTVQARDIMTTELEWAEVEETIRRVSSRMRAAGIRHMPVRGVDGKPVGIVSARDVLTVITDEPR</sequence>
<dbReference type="InterPro" id="IPR000644">
    <property type="entry name" value="CBS_dom"/>
</dbReference>
<dbReference type="Gene3D" id="3.10.580.10">
    <property type="entry name" value="CBS-domain"/>
    <property type="match status" value="1"/>
</dbReference>
<dbReference type="InterPro" id="IPR051257">
    <property type="entry name" value="Diverse_CBS-Domain"/>
</dbReference>
<dbReference type="PANTHER" id="PTHR43080">
    <property type="entry name" value="CBS DOMAIN-CONTAINING PROTEIN CBSX3, MITOCHONDRIAL"/>
    <property type="match status" value="1"/>
</dbReference>
<gene>
    <name evidence="4" type="ORF">GCM10023175_17010</name>
</gene>
<evidence type="ECO:0000259" key="3">
    <source>
        <dbReference type="PROSITE" id="PS51371"/>
    </source>
</evidence>
<dbReference type="SUPFAM" id="SSF54631">
    <property type="entry name" value="CBS-domain pair"/>
    <property type="match status" value="1"/>
</dbReference>
<evidence type="ECO:0000256" key="1">
    <source>
        <dbReference type="ARBA" id="ARBA00023122"/>
    </source>
</evidence>
<accession>A0ABP8RLY1</accession>
<dbReference type="InterPro" id="IPR046342">
    <property type="entry name" value="CBS_dom_sf"/>
</dbReference>
<dbReference type="EMBL" id="BAABGT010000025">
    <property type="protein sequence ID" value="GAA4542132.1"/>
    <property type="molecule type" value="Genomic_DNA"/>
</dbReference>
<dbReference type="PROSITE" id="PS51371">
    <property type="entry name" value="CBS"/>
    <property type="match status" value="1"/>
</dbReference>